<evidence type="ECO:0000313" key="2">
    <source>
        <dbReference type="Proteomes" id="UP000321353"/>
    </source>
</evidence>
<sequence>MSKINAPRLKRRTLLRGTGGAMALPLLEAMLPKTSAAAEEDAASVIPKRIGIFYFGTGMNMRQLEPVDEGRDYTLSPTLQVLAEQKDDFTVISGTYLEHGGGHQGDYTFSTGVKAKDGSSINNSVSMDQIAAEQLGRETRFPSLQLCVQRGTGFGGNLRTLSWNRDGVPLASENDPHVLFNRLFKVDGPEETELRQKGFRQRRSILDLVMEDAKQMERTVGRQDRVKLDEYFSSVREVEKQLERDIDWNVKPKPNVDTSGISDFSESYTVNMPAGQFVYEKYARMMYDLIALAYETDSSRVVSYVVRQESSGGTFPEFGVSKGFHELTHHGNDPKNLAELAQVDRIYFSHWNYFINRMKSFRQPDGSNLLDHTLLGFSSGMGIGHSKDRLPTCLFGGKAAGVAHQGHLRLPEQTPLSRVWHTMLDRAGVDPGDPFQDSSGVIGELVDLA</sequence>
<name>A0A5B9MN85_9BACT</name>
<accession>A0A5B9MN85</accession>
<dbReference type="InterPro" id="IPR011447">
    <property type="entry name" value="DUF1552"/>
</dbReference>
<dbReference type="InterPro" id="IPR006311">
    <property type="entry name" value="TAT_signal"/>
</dbReference>
<reference evidence="1 2" key="1">
    <citation type="submission" date="2019-02" db="EMBL/GenBank/DDBJ databases">
        <title>Planctomycetal bacteria perform biofilm scaping via a novel small molecule.</title>
        <authorList>
            <person name="Jeske O."/>
            <person name="Boedeker C."/>
            <person name="Wiegand S."/>
            <person name="Breitling P."/>
            <person name="Kallscheuer N."/>
            <person name="Jogler M."/>
            <person name="Rohde M."/>
            <person name="Petersen J."/>
            <person name="Medema M.H."/>
            <person name="Surup F."/>
            <person name="Jogler C."/>
        </authorList>
    </citation>
    <scope>NUCLEOTIDE SEQUENCE [LARGE SCALE GENOMIC DNA]</scope>
    <source>
        <strain evidence="1 2">Mal15</strain>
    </source>
</reference>
<keyword evidence="2" id="KW-1185">Reference proteome</keyword>
<gene>
    <name evidence="1" type="ORF">Mal15_43980</name>
</gene>
<dbReference type="Pfam" id="PF07586">
    <property type="entry name" value="HXXSHH"/>
    <property type="match status" value="1"/>
</dbReference>
<dbReference type="RefSeq" id="WP_147869586.1">
    <property type="nucleotide sequence ID" value="NZ_CP036264.1"/>
</dbReference>
<dbReference type="Proteomes" id="UP000321353">
    <property type="component" value="Chromosome"/>
</dbReference>
<dbReference type="AlphaFoldDB" id="A0A5B9MN85"/>
<proteinExistence type="predicted"/>
<organism evidence="1 2">
    <name type="scientific">Stieleria maiorica</name>
    <dbReference type="NCBI Taxonomy" id="2795974"/>
    <lineage>
        <taxon>Bacteria</taxon>
        <taxon>Pseudomonadati</taxon>
        <taxon>Planctomycetota</taxon>
        <taxon>Planctomycetia</taxon>
        <taxon>Pirellulales</taxon>
        <taxon>Pirellulaceae</taxon>
        <taxon>Stieleria</taxon>
    </lineage>
</organism>
<dbReference type="EMBL" id="CP036264">
    <property type="protein sequence ID" value="QEG00328.1"/>
    <property type="molecule type" value="Genomic_DNA"/>
</dbReference>
<evidence type="ECO:0008006" key="3">
    <source>
        <dbReference type="Google" id="ProtNLM"/>
    </source>
</evidence>
<dbReference type="KEGG" id="smam:Mal15_43980"/>
<dbReference type="PROSITE" id="PS51318">
    <property type="entry name" value="TAT"/>
    <property type="match status" value="1"/>
</dbReference>
<protein>
    <recommendedName>
        <fullName evidence="3">Secreted protein containing DUF1552</fullName>
    </recommendedName>
</protein>
<evidence type="ECO:0000313" key="1">
    <source>
        <dbReference type="EMBL" id="QEG00328.1"/>
    </source>
</evidence>